<sequence>MNDATLSYQCLSLHGFPILVSPPSDGGEEGENIGVMPQASGVSPQIPGQGRVLHHPILKNWKALFLIPRGSCAVKARALLLYAHILLQFTLTPLAV</sequence>
<protein>
    <submittedName>
        <fullName evidence="1">Uncharacterized protein</fullName>
    </submittedName>
</protein>
<proteinExistence type="predicted"/>
<gene>
    <name evidence="1" type="ORF">EPA93_44470</name>
</gene>
<dbReference type="RefSeq" id="WP_129893719.1">
    <property type="nucleotide sequence ID" value="NZ_CP035758.1"/>
</dbReference>
<organism evidence="1 2">
    <name type="scientific">Ktedonosporobacter rubrisoli</name>
    <dbReference type="NCBI Taxonomy" id="2509675"/>
    <lineage>
        <taxon>Bacteria</taxon>
        <taxon>Bacillati</taxon>
        <taxon>Chloroflexota</taxon>
        <taxon>Ktedonobacteria</taxon>
        <taxon>Ktedonobacterales</taxon>
        <taxon>Ktedonosporobacteraceae</taxon>
        <taxon>Ktedonosporobacter</taxon>
    </lineage>
</organism>
<keyword evidence="2" id="KW-1185">Reference proteome</keyword>
<dbReference type="Proteomes" id="UP000290365">
    <property type="component" value="Chromosome"/>
</dbReference>
<dbReference type="AlphaFoldDB" id="A0A4P6K4A0"/>
<accession>A0A4P6K4A0</accession>
<dbReference type="KEGG" id="kbs:EPA93_44470"/>
<reference evidence="1 2" key="1">
    <citation type="submission" date="2019-01" db="EMBL/GenBank/DDBJ databases">
        <title>Ktedonosporobacter rubrisoli SCAWS-G2.</title>
        <authorList>
            <person name="Huang Y."/>
            <person name="Yan B."/>
        </authorList>
    </citation>
    <scope>NUCLEOTIDE SEQUENCE [LARGE SCALE GENOMIC DNA]</scope>
    <source>
        <strain evidence="1 2">SCAWS-G2</strain>
    </source>
</reference>
<dbReference type="EMBL" id="CP035758">
    <property type="protein sequence ID" value="QBD82650.1"/>
    <property type="molecule type" value="Genomic_DNA"/>
</dbReference>
<name>A0A4P6K4A0_KTERU</name>
<evidence type="ECO:0000313" key="1">
    <source>
        <dbReference type="EMBL" id="QBD82650.1"/>
    </source>
</evidence>
<evidence type="ECO:0000313" key="2">
    <source>
        <dbReference type="Proteomes" id="UP000290365"/>
    </source>
</evidence>